<evidence type="ECO:0000256" key="1">
    <source>
        <dbReference type="SAM" id="Phobius"/>
    </source>
</evidence>
<accession>A0A4Y9LCN3</accession>
<comment type="caution">
    <text evidence="2">The sequence shown here is derived from an EMBL/GenBank/DDBJ whole genome shotgun (WGS) entry which is preliminary data.</text>
</comment>
<reference evidence="2 3" key="1">
    <citation type="submission" date="2019-03" db="EMBL/GenBank/DDBJ databases">
        <title>Bradyrhizobium diversity isolated from nodules of Chamaecrista fasciculata.</title>
        <authorList>
            <person name="Klepa M.S."/>
            <person name="Urquiaga M.O."/>
            <person name="Hungria M."/>
            <person name="Delamuta J.R."/>
        </authorList>
    </citation>
    <scope>NUCLEOTIDE SEQUENCE [LARGE SCALE GENOMIC DNA]</scope>
    <source>
        <strain evidence="2 3">CNPSo 3448</strain>
    </source>
</reference>
<organism evidence="2 3">
    <name type="scientific">Bradyrhizobium niftali</name>
    <dbReference type="NCBI Taxonomy" id="2560055"/>
    <lineage>
        <taxon>Bacteria</taxon>
        <taxon>Pseudomonadati</taxon>
        <taxon>Pseudomonadota</taxon>
        <taxon>Alphaproteobacteria</taxon>
        <taxon>Hyphomicrobiales</taxon>
        <taxon>Nitrobacteraceae</taxon>
        <taxon>Bradyrhizobium</taxon>
    </lineage>
</organism>
<dbReference type="OrthoDB" id="8254806at2"/>
<feature type="transmembrane region" description="Helical" evidence="1">
    <location>
        <begin position="78"/>
        <end position="99"/>
    </location>
</feature>
<dbReference type="Proteomes" id="UP000297966">
    <property type="component" value="Unassembled WGS sequence"/>
</dbReference>
<dbReference type="RefSeq" id="WP_135178311.1">
    <property type="nucleotide sequence ID" value="NZ_SPQT01000030.1"/>
</dbReference>
<dbReference type="EMBL" id="SPQT01000030">
    <property type="protein sequence ID" value="TFV41281.1"/>
    <property type="molecule type" value="Genomic_DNA"/>
</dbReference>
<gene>
    <name evidence="2" type="ORF">E4K65_37085</name>
</gene>
<sequence length="126" mass="14143">MSKATEFADRARAFEKRAETAIDRSSRQHYGEMAAHYRVLSVEHLEAEQLQKRSPAEFARQAMRSSPPSFYNADRPTYMRAMAAGVVLCVAFVAISFSLRPQPADDRVLVKADRLVRTAGDLPKAK</sequence>
<keyword evidence="3" id="KW-1185">Reference proteome</keyword>
<protein>
    <submittedName>
        <fullName evidence="2">Uncharacterized protein</fullName>
    </submittedName>
</protein>
<evidence type="ECO:0000313" key="2">
    <source>
        <dbReference type="EMBL" id="TFV41281.1"/>
    </source>
</evidence>
<keyword evidence="1" id="KW-0472">Membrane</keyword>
<dbReference type="AlphaFoldDB" id="A0A4Y9LCN3"/>
<proteinExistence type="predicted"/>
<keyword evidence="1" id="KW-1133">Transmembrane helix</keyword>
<name>A0A4Y9LCN3_9BRAD</name>
<keyword evidence="1" id="KW-0812">Transmembrane</keyword>
<evidence type="ECO:0000313" key="3">
    <source>
        <dbReference type="Proteomes" id="UP000297966"/>
    </source>
</evidence>